<reference evidence="4" key="1">
    <citation type="journal article" date="2019" name="Int. J. Syst. Evol. Microbiol.">
        <title>The Global Catalogue of Microorganisms (GCM) 10K type strain sequencing project: providing services to taxonomists for standard genome sequencing and annotation.</title>
        <authorList>
            <consortium name="The Broad Institute Genomics Platform"/>
            <consortium name="The Broad Institute Genome Sequencing Center for Infectious Disease"/>
            <person name="Wu L."/>
            <person name="Ma J."/>
        </authorList>
    </citation>
    <scope>NUCLEOTIDE SEQUENCE [LARGE SCALE GENOMIC DNA]</scope>
    <source>
        <strain evidence="4">JCM 17809</strain>
    </source>
</reference>
<dbReference type="PANTHER" id="PTHR37291">
    <property type="entry name" value="5-METHYLCYTOSINE-SPECIFIC RESTRICTION ENZYME B"/>
    <property type="match status" value="1"/>
</dbReference>
<dbReference type="Gene3D" id="3.40.50.300">
    <property type="entry name" value="P-loop containing nucleotide triphosphate hydrolases"/>
    <property type="match status" value="1"/>
</dbReference>
<evidence type="ECO:0000313" key="3">
    <source>
        <dbReference type="EMBL" id="GAA4401890.1"/>
    </source>
</evidence>
<dbReference type="InterPro" id="IPR011704">
    <property type="entry name" value="ATPase_dyneun-rel_AAA"/>
</dbReference>
<keyword evidence="4" id="KW-1185">Reference proteome</keyword>
<protein>
    <submittedName>
        <fullName evidence="3">AAA family ATPase</fullName>
    </submittedName>
</protein>
<dbReference type="Proteomes" id="UP001500945">
    <property type="component" value="Unassembled WGS sequence"/>
</dbReference>
<evidence type="ECO:0000313" key="4">
    <source>
        <dbReference type="Proteomes" id="UP001500945"/>
    </source>
</evidence>
<feature type="domain" description="AAA+ ATPase" evidence="2">
    <location>
        <begin position="447"/>
        <end position="614"/>
    </location>
</feature>
<dbReference type="SMART" id="SM00382">
    <property type="entry name" value="AAA"/>
    <property type="match status" value="1"/>
</dbReference>
<dbReference type="InterPro" id="IPR003593">
    <property type="entry name" value="AAA+_ATPase"/>
</dbReference>
<dbReference type="Gene3D" id="1.10.10.10">
    <property type="entry name" value="Winged helix-like DNA-binding domain superfamily/Winged helix DNA-binding domain"/>
    <property type="match status" value="1"/>
</dbReference>
<feature type="region of interest" description="Disordered" evidence="1">
    <location>
        <begin position="705"/>
        <end position="732"/>
    </location>
</feature>
<dbReference type="EMBL" id="BAABGM010000007">
    <property type="protein sequence ID" value="GAA4401890.1"/>
    <property type="molecule type" value="Genomic_DNA"/>
</dbReference>
<gene>
    <name evidence="3" type="ORF">GCM10023168_11940</name>
</gene>
<dbReference type="Pfam" id="PF07728">
    <property type="entry name" value="AAA_5"/>
    <property type="match status" value="1"/>
</dbReference>
<name>A0ABP8K861_9MICO</name>
<dbReference type="SUPFAM" id="SSF52540">
    <property type="entry name" value="P-loop containing nucleoside triphosphate hydrolases"/>
    <property type="match status" value="1"/>
</dbReference>
<sequence length="732" mass="80876">MTEPTTPTTERVRRPQLLRRLFEILSDADGPIPAREAVRLVADGGWLNAQERSVTERGETRAGNFLRFSSAWATAIGWLQKSPAGWELTEAGRVALANLSPDEDVYALVVGKYRQIRRERRAADESQHSSEKLARLADALDLVDEGSWTAYTDLAELTGLADQNVGTFAASTDHPNGHRVLHADGQVSASFRWKDPSRTDSAREALEADGIEFDERGRASQAQRLTSHELRDLLSEISGEEREPRAWMVRGSNVNGKNLVPTWLTEGTCSIPASQIRSLPLPVSRAEITAIVEEDYAQKSYTTRTDKVTEIDTFVNRLRVGDLVATNSGPNLYVGTVTSEPTSLKSPDDRSNVRRTVQWHNADAPIDYAAIPKTVSAKLSSQHTIIDLTSDLSALRSLLDGDPGEKAVTDEVVVDEEVSLRPVDADLADRLLVDASWLQSCVDLLEDRRQLIFYGPPGTGKTYLAQAIAHHLAPPEAVKLVQFHPAYSYEDFFEGFRPIAASDGSGSVGFTLTPGPFRRLVDAARENPSTPYLLIIDEINRANLAKVFGELYFLLEYRDSSIDLLYSSGDEQGFTMPRNVFIIGTMNTADRSIALVDTAMRRRFAFKALHPSTEPTKSMLTRWLEANDLPQDAAHVLDHLNGLIDDEDFKIGPSYFMRPSVHGEGGMDVVWETSILPLLEEHHFGEGRDVARDYSLRRIMRSFGTENDESSAAAPGATMDAPQVSTEPAGDE</sequence>
<dbReference type="InterPro" id="IPR027417">
    <property type="entry name" value="P-loop_NTPase"/>
</dbReference>
<dbReference type="PANTHER" id="PTHR37291:SF1">
    <property type="entry name" value="TYPE IV METHYL-DIRECTED RESTRICTION ENZYME ECOKMCRB SUBUNIT"/>
    <property type="match status" value="1"/>
</dbReference>
<dbReference type="InterPro" id="IPR052934">
    <property type="entry name" value="Methyl-DNA_Rec/Restrict_Enz"/>
</dbReference>
<proteinExistence type="predicted"/>
<accession>A0ABP8K861</accession>
<dbReference type="InterPro" id="IPR036388">
    <property type="entry name" value="WH-like_DNA-bd_sf"/>
</dbReference>
<dbReference type="RefSeq" id="WP_345203443.1">
    <property type="nucleotide sequence ID" value="NZ_BAABGM010000007.1"/>
</dbReference>
<comment type="caution">
    <text evidence="3">The sequence shown here is derived from an EMBL/GenBank/DDBJ whole genome shotgun (WGS) entry which is preliminary data.</text>
</comment>
<organism evidence="3 4">
    <name type="scientific">Fodinibacter luteus</name>
    <dbReference type="NCBI Taxonomy" id="552064"/>
    <lineage>
        <taxon>Bacteria</taxon>
        <taxon>Bacillati</taxon>
        <taxon>Actinomycetota</taxon>
        <taxon>Actinomycetes</taxon>
        <taxon>Micrococcales</taxon>
        <taxon>Intrasporangiaceae</taxon>
        <taxon>Fodinibacter (ex Wang et al. 2009)</taxon>
    </lineage>
</organism>
<dbReference type="CDD" id="cd00009">
    <property type="entry name" value="AAA"/>
    <property type="match status" value="1"/>
</dbReference>
<evidence type="ECO:0000256" key="1">
    <source>
        <dbReference type="SAM" id="MobiDB-lite"/>
    </source>
</evidence>
<evidence type="ECO:0000259" key="2">
    <source>
        <dbReference type="SMART" id="SM00382"/>
    </source>
</evidence>